<dbReference type="InterPro" id="IPR025659">
    <property type="entry name" value="Tubby-like_C"/>
</dbReference>
<accession>A0AAV1QYX2</accession>
<dbReference type="Proteomes" id="UP001314170">
    <property type="component" value="Unassembled WGS sequence"/>
</dbReference>
<evidence type="ECO:0000256" key="1">
    <source>
        <dbReference type="ARBA" id="ARBA00005437"/>
    </source>
</evidence>
<dbReference type="AlphaFoldDB" id="A0AAV1QYX2"/>
<dbReference type="PANTHER" id="PTHR31087:SF156">
    <property type="entry name" value="PROTEIN LURP1-LIKE"/>
    <property type="match status" value="1"/>
</dbReference>
<keyword evidence="3" id="KW-1185">Reference proteome</keyword>
<reference evidence="2 3" key="1">
    <citation type="submission" date="2024-01" db="EMBL/GenBank/DDBJ databases">
        <authorList>
            <person name="Waweru B."/>
        </authorList>
    </citation>
    <scope>NUCLEOTIDE SEQUENCE [LARGE SCALE GENOMIC DNA]</scope>
</reference>
<comment type="caution">
    <text evidence="2">The sequence shown here is derived from an EMBL/GenBank/DDBJ whole genome shotgun (WGS) entry which is preliminary data.</text>
</comment>
<dbReference type="InterPro" id="IPR007612">
    <property type="entry name" value="LOR"/>
</dbReference>
<dbReference type="SUPFAM" id="SSF54518">
    <property type="entry name" value="Tubby C-terminal domain-like"/>
    <property type="match status" value="1"/>
</dbReference>
<evidence type="ECO:0000313" key="2">
    <source>
        <dbReference type="EMBL" id="CAK7325953.1"/>
    </source>
</evidence>
<dbReference type="PANTHER" id="PTHR31087">
    <property type="match status" value="1"/>
</dbReference>
<comment type="similarity">
    <text evidence="1">Belongs to the LOR family.</text>
</comment>
<evidence type="ECO:0000313" key="3">
    <source>
        <dbReference type="Proteomes" id="UP001314170"/>
    </source>
</evidence>
<dbReference type="EMBL" id="CAWUPB010000850">
    <property type="protein sequence ID" value="CAK7325953.1"/>
    <property type="molecule type" value="Genomic_DNA"/>
</dbReference>
<protein>
    <submittedName>
        <fullName evidence="2">Uncharacterized protein</fullName>
    </submittedName>
</protein>
<sequence>MLSTHVHQILCVLSSTCLPEMDVFIGAGVDGWVWTAPLLNLGSMEMATPEMAYGVPIMSIVGDAFCVPCPVELIIKKKCRELFEVHFEVLYVNGDFFLQVGGSCKNFQKKRIMRDPAAFPNLTMREKKVHRGESSDRTALVFSVQRSHALQMKSRLDIFLANNINEDISNFQVVGCYSSQSCKVYRGDAMIAEFAFFKARTSIQVNNKFSLGKFCEGKDDFRVKVYPGVDYAFILALMVVLNENDIA</sequence>
<dbReference type="InterPro" id="IPR038595">
    <property type="entry name" value="LOR_sf"/>
</dbReference>
<name>A0AAV1QYX2_9ROSI</name>
<proteinExistence type="inferred from homology"/>
<organism evidence="2 3">
    <name type="scientific">Dovyalis caffra</name>
    <dbReference type="NCBI Taxonomy" id="77055"/>
    <lineage>
        <taxon>Eukaryota</taxon>
        <taxon>Viridiplantae</taxon>
        <taxon>Streptophyta</taxon>
        <taxon>Embryophyta</taxon>
        <taxon>Tracheophyta</taxon>
        <taxon>Spermatophyta</taxon>
        <taxon>Magnoliopsida</taxon>
        <taxon>eudicotyledons</taxon>
        <taxon>Gunneridae</taxon>
        <taxon>Pentapetalae</taxon>
        <taxon>rosids</taxon>
        <taxon>fabids</taxon>
        <taxon>Malpighiales</taxon>
        <taxon>Salicaceae</taxon>
        <taxon>Flacourtieae</taxon>
        <taxon>Dovyalis</taxon>
    </lineage>
</organism>
<dbReference type="Gene3D" id="2.40.160.200">
    <property type="entry name" value="LURP1-related"/>
    <property type="match status" value="1"/>
</dbReference>
<dbReference type="Pfam" id="PF04525">
    <property type="entry name" value="LOR"/>
    <property type="match status" value="1"/>
</dbReference>
<gene>
    <name evidence="2" type="ORF">DCAF_LOCUS3647</name>
</gene>